<name>A0A5S3Q121_9SPHN</name>
<dbReference type="RefSeq" id="WP_138615608.1">
    <property type="nucleotide sequence ID" value="NZ_VCAO01000001.1"/>
</dbReference>
<comment type="caution">
    <text evidence="2">The sequence shown here is derived from an EMBL/GenBank/DDBJ whole genome shotgun (WGS) entry which is preliminary data.</text>
</comment>
<protein>
    <recommendedName>
        <fullName evidence="4">DUF1579 domain-containing protein</fullName>
    </recommendedName>
</protein>
<organism evidence="2 3">
    <name type="scientific">Qipengyuania marisflavi</name>
    <dbReference type="NCBI Taxonomy" id="2486356"/>
    <lineage>
        <taxon>Bacteria</taxon>
        <taxon>Pseudomonadati</taxon>
        <taxon>Pseudomonadota</taxon>
        <taxon>Alphaproteobacteria</taxon>
        <taxon>Sphingomonadales</taxon>
        <taxon>Erythrobacteraceae</taxon>
        <taxon>Qipengyuania</taxon>
    </lineage>
</organism>
<evidence type="ECO:0000313" key="3">
    <source>
        <dbReference type="Proteomes" id="UP000309668"/>
    </source>
</evidence>
<dbReference type="AlphaFoldDB" id="A0A5S3Q121"/>
<proteinExistence type="predicted"/>
<feature type="chain" id="PRO_5024281778" description="DUF1579 domain-containing protein" evidence="1">
    <location>
        <begin position="21"/>
        <end position="179"/>
    </location>
</feature>
<gene>
    <name evidence="2" type="ORF">FEV51_02295</name>
</gene>
<reference evidence="2 3" key="1">
    <citation type="submission" date="2019-05" db="EMBL/GenBank/DDBJ databases">
        <title>Erythrobacter marisflavi sp. nov., isolated from isolated from water of an estuary environment.</title>
        <authorList>
            <person name="Yoon J.-H."/>
        </authorList>
    </citation>
    <scope>NUCLEOTIDE SEQUENCE [LARGE SCALE GENOMIC DNA]</scope>
    <source>
        <strain evidence="2 3">KEM-5</strain>
    </source>
</reference>
<accession>A0A5S3Q121</accession>
<sequence length="179" mass="19050">MLYAAIALMLAQSATAAAQAAAPPPRPPQCDSAAHAAFDFWVGEWDVYPASGDTPVAASRIERLYNGCAVRENWMPLKGTGGGSLNSLDPDTGRWHQTWIGSAPGRVEFVGGPTGAGRMVLTGYWDNVNGPGQDALVRMSYTLQDDGSVRQHGEASTDHGLSWQTSFDLIYRPKGSTAP</sequence>
<keyword evidence="3" id="KW-1185">Reference proteome</keyword>
<evidence type="ECO:0000256" key="1">
    <source>
        <dbReference type="SAM" id="SignalP"/>
    </source>
</evidence>
<evidence type="ECO:0000313" key="2">
    <source>
        <dbReference type="EMBL" id="TMM50047.1"/>
    </source>
</evidence>
<dbReference type="OrthoDB" id="8902597at2"/>
<dbReference type="Proteomes" id="UP000309668">
    <property type="component" value="Unassembled WGS sequence"/>
</dbReference>
<feature type="signal peptide" evidence="1">
    <location>
        <begin position="1"/>
        <end position="20"/>
    </location>
</feature>
<keyword evidence="1" id="KW-0732">Signal</keyword>
<evidence type="ECO:0008006" key="4">
    <source>
        <dbReference type="Google" id="ProtNLM"/>
    </source>
</evidence>
<dbReference type="EMBL" id="VCAO01000001">
    <property type="protein sequence ID" value="TMM50047.1"/>
    <property type="molecule type" value="Genomic_DNA"/>
</dbReference>